<evidence type="ECO:0000256" key="5">
    <source>
        <dbReference type="ARBA" id="ARBA00022960"/>
    </source>
</evidence>
<dbReference type="NCBIfam" id="TIGR01133">
    <property type="entry name" value="murG"/>
    <property type="match status" value="1"/>
</dbReference>
<dbReference type="Pfam" id="PF04101">
    <property type="entry name" value="Glyco_tran_28_C"/>
    <property type="match status" value="1"/>
</dbReference>
<dbReference type="AlphaFoldDB" id="A0A840GDA8"/>
<dbReference type="Gene3D" id="3.40.50.2000">
    <property type="entry name" value="Glycogen Phosphorylase B"/>
    <property type="match status" value="2"/>
</dbReference>
<comment type="catalytic activity">
    <reaction evidence="10">
        <text>di-trans,octa-cis-undecaprenyl diphospho-N-acetyl-alpha-D-muramoyl-L-alanyl-D-glutamyl-meso-2,6-diaminopimeloyl-D-alanyl-D-alanine + UDP-N-acetyl-alpha-D-glucosamine = di-trans,octa-cis-undecaprenyl diphospho-[N-acetyl-alpha-D-glucosaminyl-(1-&gt;4)]-N-acetyl-alpha-D-muramoyl-L-alanyl-D-glutamyl-meso-2,6-diaminopimeloyl-D-alanyl-D-alanine + UDP + H(+)</text>
        <dbReference type="Rhea" id="RHEA:31227"/>
        <dbReference type="ChEBI" id="CHEBI:15378"/>
        <dbReference type="ChEBI" id="CHEBI:57705"/>
        <dbReference type="ChEBI" id="CHEBI:58223"/>
        <dbReference type="ChEBI" id="CHEBI:61387"/>
        <dbReference type="ChEBI" id="CHEBI:61388"/>
        <dbReference type="EC" id="2.4.1.227"/>
    </reaction>
</comment>
<dbReference type="InterPro" id="IPR004276">
    <property type="entry name" value="GlycoTrans_28_N"/>
</dbReference>
<evidence type="ECO:0000256" key="1">
    <source>
        <dbReference type="ARBA" id="ARBA00022475"/>
    </source>
</evidence>
<dbReference type="GO" id="GO:0071555">
    <property type="term" value="P:cell wall organization"/>
    <property type="evidence" value="ECO:0007669"/>
    <property type="project" value="UniProtKB-KW"/>
</dbReference>
<feature type="binding site" evidence="10">
    <location>
        <position position="160"/>
    </location>
    <ligand>
        <name>UDP-N-acetyl-alpha-D-glucosamine</name>
        <dbReference type="ChEBI" id="CHEBI:57705"/>
    </ligand>
</feature>
<organism evidence="13 14">
    <name type="scientific">Rhodocyclus tenuis</name>
    <name type="common">Rhodospirillum tenue</name>
    <dbReference type="NCBI Taxonomy" id="1066"/>
    <lineage>
        <taxon>Bacteria</taxon>
        <taxon>Pseudomonadati</taxon>
        <taxon>Pseudomonadota</taxon>
        <taxon>Betaproteobacteria</taxon>
        <taxon>Rhodocyclales</taxon>
        <taxon>Rhodocyclaceae</taxon>
        <taxon>Rhodocyclus</taxon>
    </lineage>
</organism>
<reference evidence="13 14" key="1">
    <citation type="submission" date="2020-08" db="EMBL/GenBank/DDBJ databases">
        <title>Genome sequencing of Purple Non-Sulfur Bacteria from various extreme environments.</title>
        <authorList>
            <person name="Mayer M."/>
        </authorList>
    </citation>
    <scope>NUCLEOTIDE SEQUENCE [LARGE SCALE GENOMIC DNA]</scope>
    <source>
        <strain evidence="13 14">2761</strain>
    </source>
</reference>
<dbReference type="Pfam" id="PF03033">
    <property type="entry name" value="Glyco_transf_28"/>
    <property type="match status" value="1"/>
</dbReference>
<comment type="similarity">
    <text evidence="10">Belongs to the glycosyltransferase 28 family. MurG subfamily.</text>
</comment>
<dbReference type="GO" id="GO:0051301">
    <property type="term" value="P:cell division"/>
    <property type="evidence" value="ECO:0007669"/>
    <property type="project" value="UniProtKB-KW"/>
</dbReference>
<dbReference type="GO" id="GO:0008360">
    <property type="term" value="P:regulation of cell shape"/>
    <property type="evidence" value="ECO:0007669"/>
    <property type="project" value="UniProtKB-KW"/>
</dbReference>
<evidence type="ECO:0000256" key="10">
    <source>
        <dbReference type="HAMAP-Rule" id="MF_00033"/>
    </source>
</evidence>
<dbReference type="HAMAP" id="MF_00033">
    <property type="entry name" value="MurG"/>
    <property type="match status" value="1"/>
</dbReference>
<gene>
    <name evidence="10" type="primary">murG</name>
    <name evidence="13" type="ORF">GGD90_003250</name>
</gene>
<dbReference type="InterPro" id="IPR007235">
    <property type="entry name" value="Glyco_trans_28_C"/>
</dbReference>
<keyword evidence="8 10" id="KW-0131">Cell cycle</keyword>
<comment type="caution">
    <text evidence="13">The sequence shown here is derived from an EMBL/GenBank/DDBJ whole genome shotgun (WGS) entry which is preliminary data.</text>
</comment>
<feature type="domain" description="Glycosyl transferase family 28 C-terminal" evidence="12">
    <location>
        <begin position="182"/>
        <end position="314"/>
    </location>
</feature>
<dbReference type="GO" id="GO:0005975">
    <property type="term" value="P:carbohydrate metabolic process"/>
    <property type="evidence" value="ECO:0007669"/>
    <property type="project" value="InterPro"/>
</dbReference>
<comment type="subcellular location">
    <subcellularLocation>
        <location evidence="10">Cell membrane</location>
        <topology evidence="10">Peripheral membrane protein</topology>
        <orientation evidence="10">Cytoplasmic side</orientation>
    </subcellularLocation>
</comment>
<evidence type="ECO:0000256" key="4">
    <source>
        <dbReference type="ARBA" id="ARBA00022679"/>
    </source>
</evidence>
<evidence type="ECO:0000259" key="11">
    <source>
        <dbReference type="Pfam" id="PF03033"/>
    </source>
</evidence>
<evidence type="ECO:0000256" key="2">
    <source>
        <dbReference type="ARBA" id="ARBA00022618"/>
    </source>
</evidence>
<name>A0A840GDA8_RHOTE</name>
<dbReference type="EC" id="2.4.1.227" evidence="10"/>
<dbReference type="GO" id="GO:0050511">
    <property type="term" value="F:undecaprenyldiphospho-muramoylpentapeptide beta-N-acetylglucosaminyltransferase activity"/>
    <property type="evidence" value="ECO:0007669"/>
    <property type="project" value="UniProtKB-UniRule"/>
</dbReference>
<evidence type="ECO:0000313" key="14">
    <source>
        <dbReference type="Proteomes" id="UP000587070"/>
    </source>
</evidence>
<evidence type="ECO:0000259" key="12">
    <source>
        <dbReference type="Pfam" id="PF04101"/>
    </source>
</evidence>
<keyword evidence="6 10" id="KW-0573">Peptidoglycan synthesis</keyword>
<proteinExistence type="inferred from homology"/>
<evidence type="ECO:0000313" key="13">
    <source>
        <dbReference type="EMBL" id="MBB4248850.1"/>
    </source>
</evidence>
<feature type="binding site" evidence="10">
    <location>
        <position position="287"/>
    </location>
    <ligand>
        <name>UDP-N-acetyl-alpha-D-glucosamine</name>
        <dbReference type="ChEBI" id="CHEBI:57705"/>
    </ligand>
</feature>
<feature type="binding site" evidence="10">
    <location>
        <position position="124"/>
    </location>
    <ligand>
        <name>UDP-N-acetyl-alpha-D-glucosamine</name>
        <dbReference type="ChEBI" id="CHEBI:57705"/>
    </ligand>
</feature>
<keyword evidence="2 10" id="KW-0132">Cell division</keyword>
<comment type="pathway">
    <text evidence="10">Cell wall biogenesis; peptidoglycan biosynthesis.</text>
</comment>
<protein>
    <recommendedName>
        <fullName evidence="10">UDP-N-acetylglucosamine--N-acetylmuramyl-(pentapeptide) pyrophosphoryl-undecaprenol N-acetylglucosamine transferase</fullName>
        <ecNumber evidence="10">2.4.1.227</ecNumber>
    </recommendedName>
    <alternativeName>
        <fullName evidence="10">Undecaprenyl-PP-MurNAc-pentapeptide-UDPGlcNAc GlcNAc transferase</fullName>
    </alternativeName>
</protein>
<dbReference type="UniPathway" id="UPA00219"/>
<keyword evidence="4 10" id="KW-0808">Transferase</keyword>
<dbReference type="InterPro" id="IPR006009">
    <property type="entry name" value="GlcNAc_MurG"/>
</dbReference>
<keyword evidence="14" id="KW-1185">Reference proteome</keyword>
<sequence length="352" mass="37312">MSRTLLVMAGGTGGHVFPGLAVAEVLRERGWKIVWMGNPDGIEARLVAPRGIEFAPVRFAALRGKGLLRKLALPFALYSAVTQAKREIERIKPTVVLGMGGYVSFPGGVAARLAGIPLVVHEQNSIAGMANRWLAKISRRVVTGFPDALPRGEWVGNPVRPQIAALPEPAERLAGREGPLRLLVLGGSLGAAALNTATPAGLALLPPTERPQVLHQAGEKHLEELRRAYAEAGVEAQCVAFIDDMAQAYAWADLALCRAGALTIAELAAAGTPSVLVPFPFAVDDHQTSNALFLAHVGGAVLLPQTELTPQAISLMRNYRRGQLLQMAEKARELARPDAAAAVARVCEEVAA</sequence>
<feature type="binding site" evidence="10">
    <location>
        <begin position="12"/>
        <end position="14"/>
    </location>
    <ligand>
        <name>UDP-N-acetyl-alpha-D-glucosamine</name>
        <dbReference type="ChEBI" id="CHEBI:57705"/>
    </ligand>
</feature>
<dbReference type="RefSeq" id="WP_153117720.1">
    <property type="nucleotide sequence ID" value="NZ_JACIGE010000014.1"/>
</dbReference>
<comment type="caution">
    <text evidence="10">Lacks conserved residue(s) required for the propagation of feature annotation.</text>
</comment>
<evidence type="ECO:0000256" key="8">
    <source>
        <dbReference type="ARBA" id="ARBA00023306"/>
    </source>
</evidence>
<accession>A0A840GDA8</accession>
<evidence type="ECO:0000256" key="6">
    <source>
        <dbReference type="ARBA" id="ARBA00022984"/>
    </source>
</evidence>
<dbReference type="GO" id="GO:0005886">
    <property type="term" value="C:plasma membrane"/>
    <property type="evidence" value="ECO:0007669"/>
    <property type="project" value="UniProtKB-SubCell"/>
</dbReference>
<dbReference type="PANTHER" id="PTHR21015:SF22">
    <property type="entry name" value="GLYCOSYLTRANSFERASE"/>
    <property type="match status" value="1"/>
</dbReference>
<evidence type="ECO:0000256" key="7">
    <source>
        <dbReference type="ARBA" id="ARBA00023136"/>
    </source>
</evidence>
<dbReference type="CDD" id="cd03785">
    <property type="entry name" value="GT28_MurG"/>
    <property type="match status" value="1"/>
</dbReference>
<evidence type="ECO:0000256" key="3">
    <source>
        <dbReference type="ARBA" id="ARBA00022676"/>
    </source>
</evidence>
<keyword evidence="9 10" id="KW-0961">Cell wall biogenesis/degradation</keyword>
<keyword evidence="5 10" id="KW-0133">Cell shape</keyword>
<feature type="domain" description="Glycosyltransferase family 28 N-terminal" evidence="11">
    <location>
        <begin position="6"/>
        <end position="142"/>
    </location>
</feature>
<dbReference type="GO" id="GO:0009252">
    <property type="term" value="P:peptidoglycan biosynthetic process"/>
    <property type="evidence" value="ECO:0007669"/>
    <property type="project" value="UniProtKB-UniRule"/>
</dbReference>
<keyword evidence="7 10" id="KW-0472">Membrane</keyword>
<dbReference type="Proteomes" id="UP000587070">
    <property type="component" value="Unassembled WGS sequence"/>
</dbReference>
<feature type="binding site" evidence="10">
    <location>
        <position position="188"/>
    </location>
    <ligand>
        <name>UDP-N-acetyl-alpha-D-glucosamine</name>
        <dbReference type="ChEBI" id="CHEBI:57705"/>
    </ligand>
</feature>
<feature type="binding site" evidence="10">
    <location>
        <position position="242"/>
    </location>
    <ligand>
        <name>UDP-N-acetyl-alpha-D-glucosamine</name>
        <dbReference type="ChEBI" id="CHEBI:57705"/>
    </ligand>
</feature>
<evidence type="ECO:0000256" key="9">
    <source>
        <dbReference type="ARBA" id="ARBA00023316"/>
    </source>
</evidence>
<dbReference type="PANTHER" id="PTHR21015">
    <property type="entry name" value="UDP-N-ACETYLGLUCOSAMINE--N-ACETYLMURAMYL-(PENTAPEPTIDE) PYROPHOSPHORYL-UNDECAPRENOL N-ACETYLGLUCOSAMINE TRANSFERASE 1"/>
    <property type="match status" value="1"/>
</dbReference>
<dbReference type="SUPFAM" id="SSF53756">
    <property type="entry name" value="UDP-Glycosyltransferase/glycogen phosphorylase"/>
    <property type="match status" value="1"/>
</dbReference>
<dbReference type="OrthoDB" id="9808936at2"/>
<dbReference type="EMBL" id="JACIGE010000014">
    <property type="protein sequence ID" value="MBB4248850.1"/>
    <property type="molecule type" value="Genomic_DNA"/>
</dbReference>
<keyword evidence="3 10" id="KW-0328">Glycosyltransferase</keyword>
<keyword evidence="1 10" id="KW-1003">Cell membrane</keyword>
<comment type="function">
    <text evidence="10">Cell wall formation. Catalyzes the transfer of a GlcNAc subunit on undecaprenyl-pyrophosphoryl-MurNAc-pentapeptide (lipid intermediate I) to form undecaprenyl-pyrophosphoryl-MurNAc-(pentapeptide)GlcNAc (lipid intermediate II).</text>
</comment>